<evidence type="ECO:0000256" key="2">
    <source>
        <dbReference type="ARBA" id="ARBA00023125"/>
    </source>
</evidence>
<dbReference type="RefSeq" id="XP_001451546.1">
    <property type="nucleotide sequence ID" value="XM_001451509.1"/>
</dbReference>
<dbReference type="AlphaFoldDB" id="A0DM82"/>
<gene>
    <name evidence="8" type="ORF">GSPATT00018367001</name>
</gene>
<proteinExistence type="inferred from homology"/>
<dbReference type="Gene3D" id="1.10.10.10">
    <property type="entry name" value="Winged helix-like DNA-binding domain superfamily/Winged helix DNA-binding domain"/>
    <property type="match status" value="1"/>
</dbReference>
<organism evidence="8 9">
    <name type="scientific">Paramecium tetraurelia</name>
    <dbReference type="NCBI Taxonomy" id="5888"/>
    <lineage>
        <taxon>Eukaryota</taxon>
        <taxon>Sar</taxon>
        <taxon>Alveolata</taxon>
        <taxon>Ciliophora</taxon>
        <taxon>Intramacronucleata</taxon>
        <taxon>Oligohymenophorea</taxon>
        <taxon>Peniculida</taxon>
        <taxon>Parameciidae</taxon>
        <taxon>Paramecium</taxon>
    </lineage>
</organism>
<dbReference type="eggNOG" id="KOG0627">
    <property type="taxonomic scope" value="Eukaryota"/>
</dbReference>
<accession>A0DM82</accession>
<dbReference type="FunFam" id="1.10.10.10:FF:000592">
    <property type="entry name" value="Uncharacterized protein"/>
    <property type="match status" value="1"/>
</dbReference>
<evidence type="ECO:0000259" key="7">
    <source>
        <dbReference type="PROSITE" id="PS00434"/>
    </source>
</evidence>
<keyword evidence="2" id="KW-0238">DNA-binding</keyword>
<dbReference type="PRINTS" id="PR00056">
    <property type="entry name" value="HSFDOMAIN"/>
</dbReference>
<keyword evidence="9" id="KW-1185">Reference proteome</keyword>
<dbReference type="OMA" id="CHNAQRD"/>
<protein>
    <recommendedName>
        <fullName evidence="7">HSF-type DNA-binding domain-containing protein</fullName>
    </recommendedName>
</protein>
<dbReference type="SUPFAM" id="SSF46785">
    <property type="entry name" value="Winged helix' DNA-binding domain"/>
    <property type="match status" value="1"/>
</dbReference>
<dbReference type="OrthoDB" id="60033at2759"/>
<comment type="similarity">
    <text evidence="4">Belongs to the HSF family.</text>
</comment>
<dbReference type="SMART" id="SM00415">
    <property type="entry name" value="HSF"/>
    <property type="match status" value="1"/>
</dbReference>
<dbReference type="InterPro" id="IPR036388">
    <property type="entry name" value="WH-like_DNA-bd_sf"/>
</dbReference>
<evidence type="ECO:0000313" key="8">
    <source>
        <dbReference type="EMBL" id="CAK84149.1"/>
    </source>
</evidence>
<dbReference type="InParanoid" id="A0DM82"/>
<dbReference type="PANTHER" id="PTHR10015">
    <property type="entry name" value="HEAT SHOCK TRANSCRIPTION FACTOR"/>
    <property type="match status" value="1"/>
</dbReference>
<evidence type="ECO:0000256" key="6">
    <source>
        <dbReference type="SAM" id="MobiDB-lite"/>
    </source>
</evidence>
<dbReference type="GO" id="GO:0005634">
    <property type="term" value="C:nucleus"/>
    <property type="evidence" value="ECO:0007669"/>
    <property type="project" value="UniProtKB-SubCell"/>
</dbReference>
<keyword evidence="3" id="KW-0539">Nucleus</keyword>
<sequence>MNQKNNNCHNAQRDNHSTFPPTRRGISSFLLKTYSMVMVCKSTLIPLQFRALIQLNSGKLQYETIYQQIQYKLNNQNPEFEDIISFNSAGNAFVVKDQNGFSDYVLPKQFKHQNFSSFIRQLNMYGFKKIRNVNNQNQFSHHYFLKGREDLLYKIMRKNSIIHKYHYLKLQNKAKKEVNQLNSNYSELKMDIEQIQKELIYFYQQFDQFQSSLSTLIDSSRQQIRELSIIKNQNSFCNDLLLQVLSNVSKSQPEQQYHCSNTIIFVLVQYPFTNSTQQTQTTKSNRSDKDELNNDNENNNNSSKEDTNQSFQSNSFREPQQQQLKSDLNGI</sequence>
<dbReference type="HOGENOM" id="CLU_895625_0_0_1"/>
<feature type="region of interest" description="Disordered" evidence="6">
    <location>
        <begin position="1"/>
        <end position="20"/>
    </location>
</feature>
<dbReference type="Pfam" id="PF00447">
    <property type="entry name" value="HSF_DNA-bind"/>
    <property type="match status" value="1"/>
</dbReference>
<dbReference type="EMBL" id="CT868496">
    <property type="protein sequence ID" value="CAK84149.1"/>
    <property type="molecule type" value="Genomic_DNA"/>
</dbReference>
<name>A0DM82_PARTE</name>
<feature type="compositionally biased region" description="Polar residues" evidence="6">
    <location>
        <begin position="1"/>
        <end position="10"/>
    </location>
</feature>
<evidence type="ECO:0000256" key="1">
    <source>
        <dbReference type="ARBA" id="ARBA00004123"/>
    </source>
</evidence>
<dbReference type="GO" id="GO:0043565">
    <property type="term" value="F:sequence-specific DNA binding"/>
    <property type="evidence" value="ECO:0007669"/>
    <property type="project" value="InterPro"/>
</dbReference>
<dbReference type="Proteomes" id="UP000000600">
    <property type="component" value="Unassembled WGS sequence"/>
</dbReference>
<feature type="coiled-coil region" evidence="5">
    <location>
        <begin position="171"/>
        <end position="198"/>
    </location>
</feature>
<dbReference type="STRING" id="5888.A0DM82"/>
<feature type="domain" description="HSF-type DNA-binding" evidence="7">
    <location>
        <begin position="106"/>
        <end position="130"/>
    </location>
</feature>
<evidence type="ECO:0000256" key="4">
    <source>
        <dbReference type="RuleBase" id="RU004020"/>
    </source>
</evidence>
<dbReference type="GO" id="GO:0003700">
    <property type="term" value="F:DNA-binding transcription factor activity"/>
    <property type="evidence" value="ECO:0007669"/>
    <property type="project" value="InterPro"/>
</dbReference>
<reference evidence="8 9" key="1">
    <citation type="journal article" date="2006" name="Nature">
        <title>Global trends of whole-genome duplications revealed by the ciliate Paramecium tetraurelia.</title>
        <authorList>
            <consortium name="Genoscope"/>
            <person name="Aury J.-M."/>
            <person name="Jaillon O."/>
            <person name="Duret L."/>
            <person name="Noel B."/>
            <person name="Jubin C."/>
            <person name="Porcel B.M."/>
            <person name="Segurens B."/>
            <person name="Daubin V."/>
            <person name="Anthouard V."/>
            <person name="Aiach N."/>
            <person name="Arnaiz O."/>
            <person name="Billaut A."/>
            <person name="Beisson J."/>
            <person name="Blanc I."/>
            <person name="Bouhouche K."/>
            <person name="Camara F."/>
            <person name="Duharcourt S."/>
            <person name="Guigo R."/>
            <person name="Gogendeau D."/>
            <person name="Katinka M."/>
            <person name="Keller A.-M."/>
            <person name="Kissmehl R."/>
            <person name="Klotz C."/>
            <person name="Koll F."/>
            <person name="Le Moue A."/>
            <person name="Lepere C."/>
            <person name="Malinsky S."/>
            <person name="Nowacki M."/>
            <person name="Nowak J.K."/>
            <person name="Plattner H."/>
            <person name="Poulain J."/>
            <person name="Ruiz F."/>
            <person name="Serrano V."/>
            <person name="Zagulski M."/>
            <person name="Dessen P."/>
            <person name="Betermier M."/>
            <person name="Weissenbach J."/>
            <person name="Scarpelli C."/>
            <person name="Schachter V."/>
            <person name="Sperling L."/>
            <person name="Meyer E."/>
            <person name="Cohen J."/>
            <person name="Wincker P."/>
        </authorList>
    </citation>
    <scope>NUCLEOTIDE SEQUENCE [LARGE SCALE GENOMIC DNA]</scope>
    <source>
        <strain evidence="8 9">Stock d4-2</strain>
    </source>
</reference>
<dbReference type="PANTHER" id="PTHR10015:SF206">
    <property type="entry name" value="HSF-TYPE DNA-BINDING DOMAIN-CONTAINING PROTEIN"/>
    <property type="match status" value="1"/>
</dbReference>
<feature type="compositionally biased region" description="Polar residues" evidence="6">
    <location>
        <begin position="308"/>
        <end position="331"/>
    </location>
</feature>
<evidence type="ECO:0000313" key="9">
    <source>
        <dbReference type="Proteomes" id="UP000000600"/>
    </source>
</evidence>
<dbReference type="KEGG" id="ptm:GSPATT00018367001"/>
<keyword evidence="5" id="KW-0175">Coiled coil</keyword>
<evidence type="ECO:0000256" key="3">
    <source>
        <dbReference type="ARBA" id="ARBA00023242"/>
    </source>
</evidence>
<comment type="subcellular location">
    <subcellularLocation>
        <location evidence="1">Nucleus</location>
    </subcellularLocation>
</comment>
<evidence type="ECO:0000256" key="5">
    <source>
        <dbReference type="SAM" id="Coils"/>
    </source>
</evidence>
<dbReference type="InterPro" id="IPR000232">
    <property type="entry name" value="HSF_DNA-bd"/>
</dbReference>
<feature type="region of interest" description="Disordered" evidence="6">
    <location>
        <begin position="276"/>
        <end position="331"/>
    </location>
</feature>
<dbReference type="PROSITE" id="PS00434">
    <property type="entry name" value="HSF_DOMAIN"/>
    <property type="match status" value="1"/>
</dbReference>
<dbReference type="InterPro" id="IPR036390">
    <property type="entry name" value="WH_DNA-bd_sf"/>
</dbReference>
<dbReference type="GeneID" id="5037331"/>